<feature type="transmembrane region" description="Helical" evidence="1">
    <location>
        <begin position="136"/>
        <end position="156"/>
    </location>
</feature>
<keyword evidence="1" id="KW-1133">Transmembrane helix</keyword>
<evidence type="ECO:0000313" key="3">
    <source>
        <dbReference type="Proteomes" id="UP001652432"/>
    </source>
</evidence>
<evidence type="ECO:0000256" key="1">
    <source>
        <dbReference type="SAM" id="Phobius"/>
    </source>
</evidence>
<feature type="transmembrane region" description="Helical" evidence="1">
    <location>
        <begin position="12"/>
        <end position="30"/>
    </location>
</feature>
<gene>
    <name evidence="2" type="ORF">OCV77_06425</name>
</gene>
<feature type="transmembrane region" description="Helical" evidence="1">
    <location>
        <begin position="98"/>
        <end position="115"/>
    </location>
</feature>
<proteinExistence type="predicted"/>
<accession>A0ABT2T2I2</accession>
<keyword evidence="1" id="KW-0472">Membrane</keyword>
<dbReference type="Proteomes" id="UP001652432">
    <property type="component" value="Unassembled WGS sequence"/>
</dbReference>
<name>A0ABT2T2I2_9FIRM</name>
<evidence type="ECO:0000313" key="2">
    <source>
        <dbReference type="EMBL" id="MCU6744132.1"/>
    </source>
</evidence>
<protein>
    <submittedName>
        <fullName evidence="2">Uncharacterized protein</fullName>
    </submittedName>
</protein>
<reference evidence="2 3" key="1">
    <citation type="journal article" date="2021" name="ISME Commun">
        <title>Automated analysis of genomic sequences facilitates high-throughput and comprehensive description of bacteria.</title>
        <authorList>
            <person name="Hitch T.C.A."/>
        </authorList>
    </citation>
    <scope>NUCLEOTIDE SEQUENCE [LARGE SCALE GENOMIC DNA]</scope>
    <source>
        <strain evidence="2 3">Sanger_18</strain>
    </source>
</reference>
<keyword evidence="3" id="KW-1185">Reference proteome</keyword>
<comment type="caution">
    <text evidence="2">The sequence shown here is derived from an EMBL/GenBank/DDBJ whole genome shotgun (WGS) entry which is preliminary data.</text>
</comment>
<dbReference type="EMBL" id="JAOQKJ010000004">
    <property type="protein sequence ID" value="MCU6744132.1"/>
    <property type="molecule type" value="Genomic_DNA"/>
</dbReference>
<organism evidence="2 3">
    <name type="scientific">Suilimivivens aceti</name>
    <dbReference type="NCBI Taxonomy" id="2981774"/>
    <lineage>
        <taxon>Bacteria</taxon>
        <taxon>Bacillati</taxon>
        <taxon>Bacillota</taxon>
        <taxon>Clostridia</taxon>
        <taxon>Lachnospirales</taxon>
        <taxon>Lachnospiraceae</taxon>
        <taxon>Suilimivivens</taxon>
    </lineage>
</organism>
<sequence length="171" mass="19532">MEKKKSHPLIAFFLWILFLSGVFGVAYLSVQDGEETKLIGKKLIQYLAVQKYGEAVTEMQLLAMTYQFRQTGRIVAFFAIGILGTLTIHVTFYRWYWVIRTFLSAGILCAIACVTEKCKNYIPSRHYSHEEMMLSVTAVILGFSLVSVIMVLFHVLKEVFDVIARAVVKHQ</sequence>
<keyword evidence="1" id="KW-0812">Transmembrane</keyword>
<feature type="transmembrane region" description="Helical" evidence="1">
    <location>
        <begin position="74"/>
        <end position="92"/>
    </location>
</feature>
<dbReference type="RefSeq" id="WP_262574106.1">
    <property type="nucleotide sequence ID" value="NZ_JAOQKJ010000004.1"/>
</dbReference>